<dbReference type="AlphaFoldDB" id="A0A1W2BIE1"/>
<dbReference type="EMBL" id="FWXW01000005">
    <property type="protein sequence ID" value="SMC72729.1"/>
    <property type="molecule type" value="Genomic_DNA"/>
</dbReference>
<feature type="transmembrane region" description="Helical" evidence="1">
    <location>
        <begin position="93"/>
        <end position="114"/>
    </location>
</feature>
<dbReference type="NCBIfam" id="TIGR04518">
    <property type="entry name" value="ECF_S_folT_fam"/>
    <property type="match status" value="1"/>
</dbReference>
<evidence type="ECO:0000256" key="1">
    <source>
        <dbReference type="SAM" id="Phobius"/>
    </source>
</evidence>
<reference evidence="2 3" key="1">
    <citation type="submission" date="2017-04" db="EMBL/GenBank/DDBJ databases">
        <authorList>
            <person name="Afonso C.L."/>
            <person name="Miller P.J."/>
            <person name="Scott M.A."/>
            <person name="Spackman E."/>
            <person name="Goraichik I."/>
            <person name="Dimitrov K.M."/>
            <person name="Suarez D.L."/>
            <person name="Swayne D.E."/>
        </authorList>
    </citation>
    <scope>NUCLEOTIDE SEQUENCE [LARGE SCALE GENOMIC DNA]</scope>
    <source>
        <strain evidence="2 3">DSM 12816</strain>
    </source>
</reference>
<accession>A0A1W2BIE1</accession>
<dbReference type="InterPro" id="IPR024529">
    <property type="entry name" value="ECF_trnsprt_substrate-spec"/>
</dbReference>
<proteinExistence type="predicted"/>
<dbReference type="Gene3D" id="1.10.1760.20">
    <property type="match status" value="1"/>
</dbReference>
<feature type="transmembrane region" description="Helical" evidence="1">
    <location>
        <begin position="165"/>
        <end position="186"/>
    </location>
</feature>
<name>A0A1W2BIE1_9FIRM</name>
<feature type="transmembrane region" description="Helical" evidence="1">
    <location>
        <begin position="25"/>
        <end position="46"/>
    </location>
</feature>
<dbReference type="Pfam" id="PF12822">
    <property type="entry name" value="ECF_trnsprt"/>
    <property type="match status" value="1"/>
</dbReference>
<keyword evidence="3" id="KW-1185">Reference proteome</keyword>
<dbReference type="Proteomes" id="UP000192790">
    <property type="component" value="Unassembled WGS sequence"/>
</dbReference>
<dbReference type="GO" id="GO:0022857">
    <property type="term" value="F:transmembrane transporter activity"/>
    <property type="evidence" value="ECO:0007669"/>
    <property type="project" value="InterPro"/>
</dbReference>
<feature type="transmembrane region" description="Helical" evidence="1">
    <location>
        <begin position="126"/>
        <end position="145"/>
    </location>
</feature>
<keyword evidence="1" id="KW-0472">Membrane</keyword>
<evidence type="ECO:0000313" key="2">
    <source>
        <dbReference type="EMBL" id="SMC72729.1"/>
    </source>
</evidence>
<protein>
    <submittedName>
        <fullName evidence="2">ECF transporter S component, folate family</fullName>
    </submittedName>
</protein>
<dbReference type="STRING" id="1122930.SAMN02745168_2227"/>
<dbReference type="OrthoDB" id="4624at2"/>
<keyword evidence="1" id="KW-1133">Transmembrane helix</keyword>
<organism evidence="2 3">
    <name type="scientific">Papillibacter cinnamivorans DSM 12816</name>
    <dbReference type="NCBI Taxonomy" id="1122930"/>
    <lineage>
        <taxon>Bacteria</taxon>
        <taxon>Bacillati</taxon>
        <taxon>Bacillota</taxon>
        <taxon>Clostridia</taxon>
        <taxon>Eubacteriales</taxon>
        <taxon>Oscillospiraceae</taxon>
        <taxon>Papillibacter</taxon>
    </lineage>
</organism>
<gene>
    <name evidence="2" type="ORF">SAMN02745168_2227</name>
</gene>
<evidence type="ECO:0000313" key="3">
    <source>
        <dbReference type="Proteomes" id="UP000192790"/>
    </source>
</evidence>
<sequence length="203" mass="22557">MSETPYLSPLSPSYWRTAAGELRHLRILIFASLMAAASVVMSSFFIPFPMAENLRIYFTFIVTAVCSLVCGPVIALLYGFASDIIGFVIHPTGAFFPGYTLSTMLGAFVFALFFYRRRITLLRIILAKLLINAFINVGLGSLWSAMLYNKGYYYFLAKSLVKNSIMLPVEILILIALFRLLLPILAEAGLIPRPTGKNTLPVI</sequence>
<dbReference type="RefSeq" id="WP_084234892.1">
    <property type="nucleotide sequence ID" value="NZ_FWXW01000005.1"/>
</dbReference>
<feature type="transmembrane region" description="Helical" evidence="1">
    <location>
        <begin position="58"/>
        <end position="81"/>
    </location>
</feature>
<dbReference type="InterPro" id="IPR030949">
    <property type="entry name" value="ECF_S_folate_fam"/>
</dbReference>
<keyword evidence="1" id="KW-0812">Transmembrane</keyword>